<keyword evidence="2" id="KW-0732">Signal</keyword>
<name>A0A1B8B1M0_FUSPO</name>
<dbReference type="OrthoDB" id="4970656at2759"/>
<evidence type="ECO:0000313" key="5">
    <source>
        <dbReference type="Proteomes" id="UP000091967"/>
    </source>
</evidence>
<dbReference type="SUPFAM" id="SSF55797">
    <property type="entry name" value="PR-1-like"/>
    <property type="match status" value="1"/>
</dbReference>
<accession>A0A1B8B1M0</accession>
<dbReference type="Gene3D" id="3.40.33.10">
    <property type="entry name" value="CAP"/>
    <property type="match status" value="1"/>
</dbReference>
<feature type="region of interest" description="Disordered" evidence="1">
    <location>
        <begin position="169"/>
        <end position="200"/>
    </location>
</feature>
<proteinExistence type="predicted"/>
<feature type="chain" id="PRO_5008603507" description="SCP domain-containing protein" evidence="2">
    <location>
        <begin position="23"/>
        <end position="226"/>
    </location>
</feature>
<gene>
    <name evidence="4" type="ORF">FPOA_00572</name>
</gene>
<comment type="caution">
    <text evidence="4">The sequence shown here is derived from an EMBL/GenBank/DDBJ whole genome shotgun (WGS) entry which is preliminary data.</text>
</comment>
<dbReference type="InterPro" id="IPR035940">
    <property type="entry name" value="CAP_sf"/>
</dbReference>
<dbReference type="EMBL" id="LYXU01000001">
    <property type="protein sequence ID" value="OBS26629.1"/>
    <property type="molecule type" value="Genomic_DNA"/>
</dbReference>
<evidence type="ECO:0000256" key="1">
    <source>
        <dbReference type="SAM" id="MobiDB-lite"/>
    </source>
</evidence>
<keyword evidence="5" id="KW-1185">Reference proteome</keyword>
<protein>
    <recommendedName>
        <fullName evidence="3">SCP domain-containing protein</fullName>
    </recommendedName>
</protein>
<evidence type="ECO:0000256" key="2">
    <source>
        <dbReference type="SAM" id="SignalP"/>
    </source>
</evidence>
<sequence>MLRTLVLASLAILSTGYPRVVSDEEDIEIALSHINEARRAGGYNDLTWDEPLEKAAQSWADKIANGEVPFSYRPARYPISGQAIYEEETATDCVGQSFEATLQSAAGAWLRKWEPKFGKKPNTNYDACMKSNAVYVGCGKSHCDFAISGGKKCTFYDVCFFAYSWPPSSSPSSSPPEPTQKPTQEPTQRPSGQHWGHTIYIPTPVKYTPIKDSEDEAMLEFPDQEE</sequence>
<reference evidence="4 5" key="1">
    <citation type="submission" date="2016-06" db="EMBL/GenBank/DDBJ databases">
        <title>Living apart together: crosstalk between the core and supernumerary genomes in a fungal plant pathogen.</title>
        <authorList>
            <person name="Vanheule A."/>
            <person name="Audenaert K."/>
            <person name="Warris S."/>
            <person name="Van De Geest H."/>
            <person name="Schijlen E."/>
            <person name="Hofte M."/>
            <person name="De Saeger S."/>
            <person name="Haesaert G."/>
            <person name="Waalwijk C."/>
            <person name="Van Der Lee T."/>
        </authorList>
    </citation>
    <scope>NUCLEOTIDE SEQUENCE [LARGE SCALE GENOMIC DNA]</scope>
    <source>
        <strain evidence="4 5">2516</strain>
    </source>
</reference>
<feature type="domain" description="SCP" evidence="3">
    <location>
        <begin position="25"/>
        <end position="162"/>
    </location>
</feature>
<dbReference type="SMART" id="SM00198">
    <property type="entry name" value="SCP"/>
    <property type="match status" value="1"/>
</dbReference>
<evidence type="ECO:0000313" key="4">
    <source>
        <dbReference type="EMBL" id="OBS26629.1"/>
    </source>
</evidence>
<dbReference type="Pfam" id="PF00188">
    <property type="entry name" value="CAP"/>
    <property type="match status" value="1"/>
</dbReference>
<evidence type="ECO:0000259" key="3">
    <source>
        <dbReference type="SMART" id="SM00198"/>
    </source>
</evidence>
<dbReference type="STRING" id="36050.A0A1B8B1M0"/>
<dbReference type="AlphaFoldDB" id="A0A1B8B1M0"/>
<dbReference type="Proteomes" id="UP000091967">
    <property type="component" value="Unassembled WGS sequence"/>
</dbReference>
<dbReference type="InterPro" id="IPR014044">
    <property type="entry name" value="CAP_dom"/>
</dbReference>
<organism evidence="4 5">
    <name type="scientific">Fusarium poae</name>
    <dbReference type="NCBI Taxonomy" id="36050"/>
    <lineage>
        <taxon>Eukaryota</taxon>
        <taxon>Fungi</taxon>
        <taxon>Dikarya</taxon>
        <taxon>Ascomycota</taxon>
        <taxon>Pezizomycotina</taxon>
        <taxon>Sordariomycetes</taxon>
        <taxon>Hypocreomycetidae</taxon>
        <taxon>Hypocreales</taxon>
        <taxon>Nectriaceae</taxon>
        <taxon>Fusarium</taxon>
    </lineage>
</organism>
<feature type="signal peptide" evidence="2">
    <location>
        <begin position="1"/>
        <end position="22"/>
    </location>
</feature>